<feature type="non-terminal residue" evidence="1">
    <location>
        <position position="250"/>
    </location>
</feature>
<evidence type="ECO:0008006" key="2">
    <source>
        <dbReference type="Google" id="ProtNLM"/>
    </source>
</evidence>
<gene>
    <name evidence="1" type="ORF">S03H2_43337</name>
</gene>
<evidence type="ECO:0000313" key="1">
    <source>
        <dbReference type="EMBL" id="GAH69557.1"/>
    </source>
</evidence>
<name>X1HJB3_9ZZZZ</name>
<protein>
    <recommendedName>
        <fullName evidence="2">Bulb-type lectin domain-containing protein</fullName>
    </recommendedName>
</protein>
<proteinExistence type="predicted"/>
<organism evidence="1">
    <name type="scientific">marine sediment metagenome</name>
    <dbReference type="NCBI Taxonomy" id="412755"/>
    <lineage>
        <taxon>unclassified sequences</taxon>
        <taxon>metagenomes</taxon>
        <taxon>ecological metagenomes</taxon>
    </lineage>
</organism>
<dbReference type="EMBL" id="BARU01027027">
    <property type="protein sequence ID" value="GAH69557.1"/>
    <property type="molecule type" value="Genomic_DNA"/>
</dbReference>
<accession>X1HJB3</accession>
<dbReference type="AlphaFoldDB" id="X1HJB3"/>
<dbReference type="Gene3D" id="2.80.10.50">
    <property type="match status" value="1"/>
</dbReference>
<comment type="caution">
    <text evidence="1">The sequence shown here is derived from an EMBL/GenBank/DDBJ whole genome shotgun (WGS) entry which is preliminary data.</text>
</comment>
<dbReference type="SUPFAM" id="SSF101898">
    <property type="entry name" value="NHL repeat"/>
    <property type="match status" value="1"/>
</dbReference>
<reference evidence="1" key="1">
    <citation type="journal article" date="2014" name="Front. Microbiol.">
        <title>High frequency of phylogenetically diverse reductive dehalogenase-homologous genes in deep subseafloor sedimentary metagenomes.</title>
        <authorList>
            <person name="Kawai M."/>
            <person name="Futagami T."/>
            <person name="Toyoda A."/>
            <person name="Takaki Y."/>
            <person name="Nishi S."/>
            <person name="Hori S."/>
            <person name="Arai W."/>
            <person name="Tsubouchi T."/>
            <person name="Morono Y."/>
            <person name="Uchiyama I."/>
            <person name="Ito T."/>
            <person name="Fujiyama A."/>
            <person name="Inagaki F."/>
            <person name="Takami H."/>
        </authorList>
    </citation>
    <scope>NUCLEOTIDE SEQUENCE</scope>
    <source>
        <strain evidence="1">Expedition CK06-06</strain>
    </source>
</reference>
<sequence length="250" mass="27339">MNPRYVVRSDLVRMDDSKCDDKVYLGGSNQNLTNLEPVGNNSQLQWMLRINNKNVTFSVSVNNYQGDPFHLVQFTGTLLVNTELITTQTTAMALSKHDQNGTLEFVRTMWTYSGIRENQQYSQLCFDSAGNIYIMSVFTGSIILNNGKIINGGINSTSGTVLIIKASPDGTILWDKTIDGTSGQTNQMAVDPQGNVYVVGTFIGFLQLSPSDSPLTSTDSPSNFYTLKLKTDGTIDFVLSAGSEGSRVNS</sequence>